<dbReference type="Gene3D" id="3.30.710.10">
    <property type="entry name" value="Potassium Channel Kv1.1, Chain A"/>
    <property type="match status" value="1"/>
</dbReference>
<evidence type="ECO:0000313" key="2">
    <source>
        <dbReference type="EMBL" id="KAJ7079439.1"/>
    </source>
</evidence>
<organism evidence="2 3">
    <name type="scientific">Mycena belliarum</name>
    <dbReference type="NCBI Taxonomy" id="1033014"/>
    <lineage>
        <taxon>Eukaryota</taxon>
        <taxon>Fungi</taxon>
        <taxon>Dikarya</taxon>
        <taxon>Basidiomycota</taxon>
        <taxon>Agaricomycotina</taxon>
        <taxon>Agaricomycetes</taxon>
        <taxon>Agaricomycetidae</taxon>
        <taxon>Agaricales</taxon>
        <taxon>Marasmiineae</taxon>
        <taxon>Mycenaceae</taxon>
        <taxon>Mycena</taxon>
    </lineage>
</organism>
<dbReference type="InterPro" id="IPR011333">
    <property type="entry name" value="SKP1/BTB/POZ_sf"/>
</dbReference>
<dbReference type="InterPro" id="IPR000210">
    <property type="entry name" value="BTB/POZ_dom"/>
</dbReference>
<gene>
    <name evidence="2" type="ORF">B0H15DRAFT_914117</name>
</gene>
<keyword evidence="3" id="KW-1185">Reference proteome</keyword>
<sequence length="314" mass="35542">MPDSSPAEPLPLQRCSDLWFSDCGLIIRAEHVLFRLSREMLAARSPVFADMLSFAQPDDAELLDGCPVVSLPDPPDELRVFFRALFDHEFFEPSPAKTEFAVVHGVLRMSHKYQVDSLRKRALVHLESAFPRLDADLANKSTWSRETSHLSRTIPLCYEVSALWILPNVFFNYCRLFDLKTIAVGYSFDGLNICLPPSQQRAALSGCHALHTRISSKYLDFLWNPEELPGCSSPLQCFRSRAHGRRLAEGRRLETSYPLWASCDNATMDVCDRCRGELNKGLHNADAELYRSLPHIFGLPDWATLDAMRVEALA</sequence>
<reference evidence="2" key="1">
    <citation type="submission" date="2023-03" db="EMBL/GenBank/DDBJ databases">
        <title>Massive genome expansion in bonnet fungi (Mycena s.s.) driven by repeated elements and novel gene families across ecological guilds.</title>
        <authorList>
            <consortium name="Lawrence Berkeley National Laboratory"/>
            <person name="Harder C.B."/>
            <person name="Miyauchi S."/>
            <person name="Viragh M."/>
            <person name="Kuo A."/>
            <person name="Thoen E."/>
            <person name="Andreopoulos B."/>
            <person name="Lu D."/>
            <person name="Skrede I."/>
            <person name="Drula E."/>
            <person name="Henrissat B."/>
            <person name="Morin E."/>
            <person name="Kohler A."/>
            <person name="Barry K."/>
            <person name="LaButti K."/>
            <person name="Morin E."/>
            <person name="Salamov A."/>
            <person name="Lipzen A."/>
            <person name="Mereny Z."/>
            <person name="Hegedus B."/>
            <person name="Baldrian P."/>
            <person name="Stursova M."/>
            <person name="Weitz H."/>
            <person name="Taylor A."/>
            <person name="Grigoriev I.V."/>
            <person name="Nagy L.G."/>
            <person name="Martin F."/>
            <person name="Kauserud H."/>
        </authorList>
    </citation>
    <scope>NUCLEOTIDE SEQUENCE</scope>
    <source>
        <strain evidence="2">CBHHK173m</strain>
    </source>
</reference>
<dbReference type="EMBL" id="JARJCN010000060">
    <property type="protein sequence ID" value="KAJ7079439.1"/>
    <property type="molecule type" value="Genomic_DNA"/>
</dbReference>
<accession>A0AAD6TU75</accession>
<dbReference type="SMART" id="SM00225">
    <property type="entry name" value="BTB"/>
    <property type="match status" value="1"/>
</dbReference>
<dbReference type="CDD" id="cd18186">
    <property type="entry name" value="BTB_POZ_ZBTB_KLHL-like"/>
    <property type="match status" value="1"/>
</dbReference>
<dbReference type="Proteomes" id="UP001222325">
    <property type="component" value="Unassembled WGS sequence"/>
</dbReference>
<evidence type="ECO:0000313" key="3">
    <source>
        <dbReference type="Proteomes" id="UP001222325"/>
    </source>
</evidence>
<evidence type="ECO:0000259" key="1">
    <source>
        <dbReference type="SMART" id="SM00225"/>
    </source>
</evidence>
<name>A0AAD6TU75_9AGAR</name>
<dbReference type="AlphaFoldDB" id="A0AAD6TU75"/>
<protein>
    <recommendedName>
        <fullName evidence="1">BTB domain-containing protein</fullName>
    </recommendedName>
</protein>
<feature type="domain" description="BTB" evidence="1">
    <location>
        <begin position="23"/>
        <end position="130"/>
    </location>
</feature>
<proteinExistence type="predicted"/>
<comment type="caution">
    <text evidence="2">The sequence shown here is derived from an EMBL/GenBank/DDBJ whole genome shotgun (WGS) entry which is preliminary data.</text>
</comment>
<dbReference type="SUPFAM" id="SSF54695">
    <property type="entry name" value="POZ domain"/>
    <property type="match status" value="1"/>
</dbReference>